<dbReference type="RefSeq" id="WP_200354838.1">
    <property type="nucleotide sequence ID" value="NZ_JAENIL010000010.1"/>
</dbReference>
<keyword evidence="2" id="KW-1185">Reference proteome</keyword>
<sequence length="124" mass="14133">MAHYDTFEDLPIWQLARKLTASIYLKTRAGEFAHDRGLKDQIQRASVSIVSNIAEGFERKSDKEFINFLSIAKGSAGEVRAQLYVALDIDYITESEQIELNESFKDLSAQIAGLMRYLQNKDKQ</sequence>
<evidence type="ECO:0000313" key="1">
    <source>
        <dbReference type="EMBL" id="MBK1876622.1"/>
    </source>
</evidence>
<gene>
    <name evidence="1" type="ORF">JIN87_07070</name>
</gene>
<dbReference type="SUPFAM" id="SSF158446">
    <property type="entry name" value="IVS-encoded protein-like"/>
    <property type="match status" value="1"/>
</dbReference>
<proteinExistence type="predicted"/>
<dbReference type="InterPro" id="IPR012657">
    <property type="entry name" value="23S_rRNA-intervening_sequence"/>
</dbReference>
<organism evidence="1 2">
    <name type="scientific">Pelagicoccus mobilis</name>
    <dbReference type="NCBI Taxonomy" id="415221"/>
    <lineage>
        <taxon>Bacteria</taxon>
        <taxon>Pseudomonadati</taxon>
        <taxon>Verrucomicrobiota</taxon>
        <taxon>Opitutia</taxon>
        <taxon>Puniceicoccales</taxon>
        <taxon>Pelagicoccaceae</taxon>
        <taxon>Pelagicoccus</taxon>
    </lineage>
</organism>
<dbReference type="Pfam" id="PF05635">
    <property type="entry name" value="23S_rRNA_IVP"/>
    <property type="match status" value="1"/>
</dbReference>
<dbReference type="InterPro" id="IPR036583">
    <property type="entry name" value="23S_rRNA_IVS_sf"/>
</dbReference>
<dbReference type="CDD" id="cd16377">
    <property type="entry name" value="23S_rRNA_IVP_like"/>
    <property type="match status" value="1"/>
</dbReference>
<dbReference type="AlphaFoldDB" id="A0A934VNV4"/>
<dbReference type="NCBIfam" id="TIGR02436">
    <property type="entry name" value="four helix bundle protein"/>
    <property type="match status" value="1"/>
</dbReference>
<dbReference type="Gene3D" id="1.20.1440.60">
    <property type="entry name" value="23S rRNA-intervening sequence"/>
    <property type="match status" value="1"/>
</dbReference>
<accession>A0A934VNV4</accession>
<reference evidence="1" key="1">
    <citation type="submission" date="2021-01" db="EMBL/GenBank/DDBJ databases">
        <title>Modified the classification status of verrucomicrobia.</title>
        <authorList>
            <person name="Feng X."/>
        </authorList>
    </citation>
    <scope>NUCLEOTIDE SEQUENCE</scope>
    <source>
        <strain evidence="1">KCTC 13126</strain>
    </source>
</reference>
<protein>
    <submittedName>
        <fullName evidence="1">Four helix bundle protein</fullName>
    </submittedName>
</protein>
<name>A0A934VNV4_9BACT</name>
<dbReference type="EMBL" id="JAENIL010000010">
    <property type="protein sequence ID" value="MBK1876622.1"/>
    <property type="molecule type" value="Genomic_DNA"/>
</dbReference>
<evidence type="ECO:0000313" key="2">
    <source>
        <dbReference type="Proteomes" id="UP000617628"/>
    </source>
</evidence>
<dbReference type="Proteomes" id="UP000617628">
    <property type="component" value="Unassembled WGS sequence"/>
</dbReference>
<comment type="caution">
    <text evidence="1">The sequence shown here is derived from an EMBL/GenBank/DDBJ whole genome shotgun (WGS) entry which is preliminary data.</text>
</comment>
<dbReference type="PANTHER" id="PTHR38471">
    <property type="entry name" value="FOUR HELIX BUNDLE PROTEIN"/>
    <property type="match status" value="1"/>
</dbReference>
<dbReference type="PANTHER" id="PTHR38471:SF2">
    <property type="entry name" value="FOUR HELIX BUNDLE PROTEIN"/>
    <property type="match status" value="1"/>
</dbReference>